<evidence type="ECO:0000313" key="1">
    <source>
        <dbReference type="EMBL" id="KAI8570768.1"/>
    </source>
</evidence>
<keyword evidence="2" id="KW-1185">Reference proteome</keyword>
<gene>
    <name evidence="1" type="ORF">RHMOL_Rhmol01G0062500</name>
</gene>
<sequence>MRKKLYTNHIFRWDWFSICTSVTAYLDCQISGEQKRNRLRTNSLARLDDQRGLASALGVAHKFYSANLVSNPLHTLHLIWVIETPIVVLIYSMFRSNPKQCSEYLVKTVVLMTGYWFREHR</sequence>
<protein>
    <submittedName>
        <fullName evidence="1">Uncharacterized protein</fullName>
    </submittedName>
</protein>
<comment type="caution">
    <text evidence="1">The sequence shown here is derived from an EMBL/GenBank/DDBJ whole genome shotgun (WGS) entry which is preliminary data.</text>
</comment>
<accession>A0ACC0PYF6</accession>
<organism evidence="1 2">
    <name type="scientific">Rhododendron molle</name>
    <name type="common">Chinese azalea</name>
    <name type="synonym">Azalea mollis</name>
    <dbReference type="NCBI Taxonomy" id="49168"/>
    <lineage>
        <taxon>Eukaryota</taxon>
        <taxon>Viridiplantae</taxon>
        <taxon>Streptophyta</taxon>
        <taxon>Embryophyta</taxon>
        <taxon>Tracheophyta</taxon>
        <taxon>Spermatophyta</taxon>
        <taxon>Magnoliopsida</taxon>
        <taxon>eudicotyledons</taxon>
        <taxon>Gunneridae</taxon>
        <taxon>Pentapetalae</taxon>
        <taxon>asterids</taxon>
        <taxon>Ericales</taxon>
        <taxon>Ericaceae</taxon>
        <taxon>Ericoideae</taxon>
        <taxon>Rhodoreae</taxon>
        <taxon>Rhododendron</taxon>
    </lineage>
</organism>
<evidence type="ECO:0000313" key="2">
    <source>
        <dbReference type="Proteomes" id="UP001062846"/>
    </source>
</evidence>
<dbReference type="EMBL" id="CM046388">
    <property type="protein sequence ID" value="KAI8570768.1"/>
    <property type="molecule type" value="Genomic_DNA"/>
</dbReference>
<reference evidence="1" key="1">
    <citation type="submission" date="2022-02" db="EMBL/GenBank/DDBJ databases">
        <title>Plant Genome Project.</title>
        <authorList>
            <person name="Zhang R.-G."/>
        </authorList>
    </citation>
    <scope>NUCLEOTIDE SEQUENCE</scope>
    <source>
        <strain evidence="1">AT1</strain>
    </source>
</reference>
<dbReference type="Proteomes" id="UP001062846">
    <property type="component" value="Chromosome 1"/>
</dbReference>
<proteinExistence type="predicted"/>
<name>A0ACC0PYF6_RHOML</name>